<evidence type="ECO:0000256" key="10">
    <source>
        <dbReference type="ARBA" id="ARBA00022840"/>
    </source>
</evidence>
<evidence type="ECO:0000256" key="2">
    <source>
        <dbReference type="ARBA" id="ARBA00004791"/>
    </source>
</evidence>
<accession>A0A381T1S1</accession>
<name>A0A381T1S1_9ZZZZ</name>
<dbReference type="PIRSF" id="PIRSF005650">
    <property type="entry name" value="Uridylate_kin"/>
    <property type="match status" value="1"/>
</dbReference>
<comment type="similarity">
    <text evidence="3">Belongs to the UMP kinase family.</text>
</comment>
<evidence type="ECO:0000256" key="1">
    <source>
        <dbReference type="ARBA" id="ARBA00004496"/>
    </source>
</evidence>
<evidence type="ECO:0000256" key="7">
    <source>
        <dbReference type="ARBA" id="ARBA00022679"/>
    </source>
</evidence>
<evidence type="ECO:0000256" key="13">
    <source>
        <dbReference type="ARBA" id="ARBA00047767"/>
    </source>
</evidence>
<organism evidence="15">
    <name type="scientific">marine metagenome</name>
    <dbReference type="NCBI Taxonomy" id="408172"/>
    <lineage>
        <taxon>unclassified sequences</taxon>
        <taxon>metagenomes</taxon>
        <taxon>ecological metagenomes</taxon>
    </lineage>
</organism>
<comment type="subcellular location">
    <subcellularLocation>
        <location evidence="1">Cytoplasm</location>
    </subcellularLocation>
</comment>
<evidence type="ECO:0000256" key="11">
    <source>
        <dbReference type="ARBA" id="ARBA00022975"/>
    </source>
</evidence>
<comment type="pathway">
    <text evidence="2">Pyrimidine metabolism; CTP biosynthesis via de novo pathway; UDP from UMP (UMPK route): step 1/1.</text>
</comment>
<keyword evidence="6" id="KW-0963">Cytoplasm</keyword>
<dbReference type="GO" id="GO:0044210">
    <property type="term" value="P:'de novo' CTP biosynthetic process"/>
    <property type="evidence" value="ECO:0007669"/>
    <property type="project" value="UniProtKB-UniPathway"/>
</dbReference>
<dbReference type="GO" id="GO:0005737">
    <property type="term" value="C:cytoplasm"/>
    <property type="evidence" value="ECO:0007669"/>
    <property type="project" value="UniProtKB-SubCell"/>
</dbReference>
<evidence type="ECO:0000256" key="6">
    <source>
        <dbReference type="ARBA" id="ARBA00022490"/>
    </source>
</evidence>
<dbReference type="CDD" id="cd04254">
    <property type="entry name" value="AAK_UMPK-PyrH-Ec"/>
    <property type="match status" value="1"/>
</dbReference>
<dbReference type="EMBL" id="UINC01003587">
    <property type="protein sequence ID" value="SVA07603.1"/>
    <property type="molecule type" value="Genomic_DNA"/>
</dbReference>
<dbReference type="GO" id="GO:0005524">
    <property type="term" value="F:ATP binding"/>
    <property type="evidence" value="ECO:0007669"/>
    <property type="project" value="UniProtKB-KW"/>
</dbReference>
<dbReference type="EC" id="2.7.4.22" evidence="4"/>
<dbReference type="GO" id="GO:0033862">
    <property type="term" value="F:UMP kinase activity"/>
    <property type="evidence" value="ECO:0007669"/>
    <property type="project" value="UniProtKB-EC"/>
</dbReference>
<evidence type="ECO:0000256" key="5">
    <source>
        <dbReference type="ARBA" id="ARBA00016403"/>
    </source>
</evidence>
<evidence type="ECO:0000259" key="14">
    <source>
        <dbReference type="Pfam" id="PF00696"/>
    </source>
</evidence>
<dbReference type="InterPro" id="IPR011817">
    <property type="entry name" value="Uridylate_kinase"/>
</dbReference>
<reference evidence="15" key="1">
    <citation type="submission" date="2018-05" db="EMBL/GenBank/DDBJ databases">
        <authorList>
            <person name="Lanie J.A."/>
            <person name="Ng W.-L."/>
            <person name="Kazmierczak K.M."/>
            <person name="Andrzejewski T.M."/>
            <person name="Davidsen T.M."/>
            <person name="Wayne K.J."/>
            <person name="Tettelin H."/>
            <person name="Glass J.I."/>
            <person name="Rusch D."/>
            <person name="Podicherti R."/>
            <person name="Tsui H.-C.T."/>
            <person name="Winkler M.E."/>
        </authorList>
    </citation>
    <scope>NUCLEOTIDE SEQUENCE</scope>
</reference>
<keyword evidence="10" id="KW-0067">ATP-binding</keyword>
<evidence type="ECO:0000256" key="12">
    <source>
        <dbReference type="ARBA" id="ARBA00032092"/>
    </source>
</evidence>
<dbReference type="InterPro" id="IPR001048">
    <property type="entry name" value="Asp/Glu/Uridylate_kinase"/>
</dbReference>
<evidence type="ECO:0000313" key="15">
    <source>
        <dbReference type="EMBL" id="SVA07603.1"/>
    </source>
</evidence>
<sequence length="238" mass="25981">MSEPVFSRVLLKLSGEVLANKYGFGIDPEKVAYLAEQIKPIYKSNINIGLIIGAGNIFRGMEAAAGGMDRVTGDYLGMLATIMNAIALQDSLEKIGCQTRTLSAINITQIAEPYIRRRAIRHMEKGRIVIIAGGTGNPFFTTDSAAALRATELGSDILLKGTKVDGVYNKDPEKYTDAKKYKKLTYNKVIQDNLRVMDMTAITLCKENNIPIKVFNIKNSGDLLDIVMGSKIGTTIGK</sequence>
<keyword evidence="8" id="KW-0547">Nucleotide-binding</keyword>
<proteinExistence type="inferred from homology"/>
<dbReference type="HAMAP" id="MF_01220_B">
    <property type="entry name" value="PyrH_B"/>
    <property type="match status" value="1"/>
</dbReference>
<evidence type="ECO:0000256" key="4">
    <source>
        <dbReference type="ARBA" id="ARBA00012899"/>
    </source>
</evidence>
<evidence type="ECO:0000256" key="8">
    <source>
        <dbReference type="ARBA" id="ARBA00022741"/>
    </source>
</evidence>
<keyword evidence="11" id="KW-0665">Pyrimidine biosynthesis</keyword>
<dbReference type="PANTHER" id="PTHR42833:SF4">
    <property type="entry name" value="URIDYLATE KINASE PUMPKIN, CHLOROPLASTIC"/>
    <property type="match status" value="1"/>
</dbReference>
<evidence type="ECO:0000256" key="9">
    <source>
        <dbReference type="ARBA" id="ARBA00022777"/>
    </source>
</evidence>
<evidence type="ECO:0000256" key="3">
    <source>
        <dbReference type="ARBA" id="ARBA00007614"/>
    </source>
</evidence>
<dbReference type="SUPFAM" id="SSF53633">
    <property type="entry name" value="Carbamate kinase-like"/>
    <property type="match status" value="1"/>
</dbReference>
<comment type="catalytic activity">
    <reaction evidence="13">
        <text>UMP + ATP = UDP + ADP</text>
        <dbReference type="Rhea" id="RHEA:24400"/>
        <dbReference type="ChEBI" id="CHEBI:30616"/>
        <dbReference type="ChEBI" id="CHEBI:57865"/>
        <dbReference type="ChEBI" id="CHEBI:58223"/>
        <dbReference type="ChEBI" id="CHEBI:456216"/>
        <dbReference type="EC" id="2.7.4.22"/>
    </reaction>
</comment>
<gene>
    <name evidence="15" type="ORF">METZ01_LOCUS60457</name>
</gene>
<feature type="domain" description="Aspartate/glutamate/uridylate kinase" evidence="14">
    <location>
        <begin position="8"/>
        <end position="216"/>
    </location>
</feature>
<dbReference type="InterPro" id="IPR036393">
    <property type="entry name" value="AceGlu_kinase-like_sf"/>
</dbReference>
<keyword evidence="7" id="KW-0808">Transferase</keyword>
<dbReference type="InterPro" id="IPR015963">
    <property type="entry name" value="Uridylate_kinase_bac"/>
</dbReference>
<dbReference type="GO" id="GO:0006225">
    <property type="term" value="P:UDP biosynthetic process"/>
    <property type="evidence" value="ECO:0007669"/>
    <property type="project" value="TreeGrafter"/>
</dbReference>
<dbReference type="UniPathway" id="UPA00159">
    <property type="reaction ID" value="UER00275"/>
</dbReference>
<dbReference type="FunFam" id="3.40.1160.10:FF:000001">
    <property type="entry name" value="Uridylate kinase"/>
    <property type="match status" value="1"/>
</dbReference>
<dbReference type="AlphaFoldDB" id="A0A381T1S1"/>
<keyword evidence="9" id="KW-0418">Kinase</keyword>
<dbReference type="PANTHER" id="PTHR42833">
    <property type="entry name" value="URIDYLATE KINASE"/>
    <property type="match status" value="1"/>
</dbReference>
<protein>
    <recommendedName>
        <fullName evidence="5">Uridylate kinase</fullName>
        <ecNumber evidence="4">2.7.4.22</ecNumber>
    </recommendedName>
    <alternativeName>
        <fullName evidence="12">Uridine monophosphate kinase</fullName>
    </alternativeName>
</protein>
<dbReference type="Pfam" id="PF00696">
    <property type="entry name" value="AA_kinase"/>
    <property type="match status" value="1"/>
</dbReference>
<dbReference type="NCBIfam" id="TIGR02075">
    <property type="entry name" value="pyrH_bact"/>
    <property type="match status" value="1"/>
</dbReference>
<dbReference type="Gene3D" id="3.40.1160.10">
    <property type="entry name" value="Acetylglutamate kinase-like"/>
    <property type="match status" value="1"/>
</dbReference>